<dbReference type="EMBL" id="JAUUTW010000008">
    <property type="protein sequence ID" value="MDP1451478.1"/>
    <property type="molecule type" value="Genomic_DNA"/>
</dbReference>
<dbReference type="RefSeq" id="WP_305159890.1">
    <property type="nucleotide sequence ID" value="NZ_JAUUTW010000008.1"/>
</dbReference>
<sequence>MSFTLLLVNLSVTREFHAFTREFGANTREFHAFTREFRANTREFGRNGMGQIGAIHKKKTPLFKARLPIFDLCVPE</sequence>
<gene>
    <name evidence="1" type="ORF">Q8G36_10410</name>
</gene>
<accession>A0AA90P0Y5</accession>
<name>A0AA90P0Y5_9BACI</name>
<proteinExistence type="predicted"/>
<dbReference type="Proteomes" id="UP001178275">
    <property type="component" value="Unassembled WGS sequence"/>
</dbReference>
<reference evidence="1" key="1">
    <citation type="submission" date="2023-07" db="EMBL/GenBank/DDBJ databases">
        <title>Murine gut Bacillus species.</title>
        <authorList>
            <person name="Gutman E."/>
            <person name="Hashuel R."/>
            <person name="Litvak Y."/>
        </authorList>
    </citation>
    <scope>NUCLEOTIDE SEQUENCE</scope>
    <source>
        <strain evidence="1">RU293</strain>
    </source>
</reference>
<organism evidence="1 2">
    <name type="scientific">Peribacillus frigoritolerans</name>
    <dbReference type="NCBI Taxonomy" id="450367"/>
    <lineage>
        <taxon>Bacteria</taxon>
        <taxon>Bacillati</taxon>
        <taxon>Bacillota</taxon>
        <taxon>Bacilli</taxon>
        <taxon>Bacillales</taxon>
        <taxon>Bacillaceae</taxon>
        <taxon>Peribacillus</taxon>
    </lineage>
</organism>
<evidence type="ECO:0000313" key="1">
    <source>
        <dbReference type="EMBL" id="MDP1451478.1"/>
    </source>
</evidence>
<protein>
    <submittedName>
        <fullName evidence="1">Uncharacterized protein</fullName>
    </submittedName>
</protein>
<evidence type="ECO:0000313" key="2">
    <source>
        <dbReference type="Proteomes" id="UP001178275"/>
    </source>
</evidence>
<dbReference type="AlphaFoldDB" id="A0AA90P0Y5"/>
<comment type="caution">
    <text evidence="1">The sequence shown here is derived from an EMBL/GenBank/DDBJ whole genome shotgun (WGS) entry which is preliminary data.</text>
</comment>